<comment type="caution">
    <text evidence="1">The sequence shown here is derived from an EMBL/GenBank/DDBJ whole genome shotgun (WGS) entry which is preliminary data.</text>
</comment>
<evidence type="ECO:0000313" key="2">
    <source>
        <dbReference type="Proteomes" id="UP000533641"/>
    </source>
</evidence>
<reference evidence="1 2" key="1">
    <citation type="submission" date="2020-08" db="EMBL/GenBank/DDBJ databases">
        <title>Genomic Encyclopedia of Type Strains, Phase IV (KMG-V): Genome sequencing to study the core and pangenomes of soil and plant-associated prokaryotes.</title>
        <authorList>
            <person name="Whitman W."/>
        </authorList>
    </citation>
    <scope>NUCLEOTIDE SEQUENCE [LARGE SCALE GENOMIC DNA]</scope>
    <source>
        <strain evidence="1 2">SEMIA 402</strain>
    </source>
</reference>
<dbReference type="RefSeq" id="WP_183930200.1">
    <property type="nucleotide sequence ID" value="NZ_JACIGM010000022.1"/>
</dbReference>
<accession>A0A7W6WHW7</accession>
<dbReference type="EMBL" id="JACIGM010000022">
    <property type="protein sequence ID" value="MBB4278932.1"/>
    <property type="molecule type" value="Genomic_DNA"/>
</dbReference>
<name>A0A7W6WHW7_9HYPH</name>
<proteinExistence type="predicted"/>
<organism evidence="1 2">
    <name type="scientific">Rhizobium mongolense</name>
    <dbReference type="NCBI Taxonomy" id="57676"/>
    <lineage>
        <taxon>Bacteria</taxon>
        <taxon>Pseudomonadati</taxon>
        <taxon>Pseudomonadota</taxon>
        <taxon>Alphaproteobacteria</taxon>
        <taxon>Hyphomicrobiales</taxon>
        <taxon>Rhizobiaceae</taxon>
        <taxon>Rhizobium/Agrobacterium group</taxon>
        <taxon>Rhizobium</taxon>
    </lineage>
</organism>
<dbReference type="Proteomes" id="UP000533641">
    <property type="component" value="Unassembled WGS sequence"/>
</dbReference>
<evidence type="ECO:0000313" key="1">
    <source>
        <dbReference type="EMBL" id="MBB4278932.1"/>
    </source>
</evidence>
<sequence length="98" mass="10839">MTDWKICVRNVRCRAFDDINDPASAKKIDPLSVQAAFGANYRLNAITIAITDEPVTKGRIDKTLGDEFFKNYAIKLRAAVNSLGAFGLPFAFGLTRKD</sequence>
<protein>
    <submittedName>
        <fullName evidence="1">Uncharacterized protein</fullName>
    </submittedName>
</protein>
<dbReference type="AlphaFoldDB" id="A0A7W6WHW7"/>
<gene>
    <name evidence="1" type="ORF">GGE12_006745</name>
</gene>